<reference evidence="2 3" key="1">
    <citation type="submission" date="2019-06" db="EMBL/GenBank/DDBJ databases">
        <title>Draft genomes of female and male turbot (Scophthalmus maximus).</title>
        <authorList>
            <person name="Xu H."/>
            <person name="Xu X.-W."/>
            <person name="Shao C."/>
            <person name="Chen S."/>
        </authorList>
    </citation>
    <scope>NUCLEOTIDE SEQUENCE [LARGE SCALE GENOMIC DNA]</scope>
    <source>
        <strain evidence="2">Ysfricsl-2016a</strain>
        <tissue evidence="2">Blood</tissue>
    </source>
</reference>
<name>A0A6A4RXT1_SCOMX</name>
<dbReference type="EMBL" id="VEVO01000018">
    <property type="protein sequence ID" value="KAF0027646.1"/>
    <property type="molecule type" value="Genomic_DNA"/>
</dbReference>
<comment type="caution">
    <text evidence="2">The sequence shown here is derived from an EMBL/GenBank/DDBJ whole genome shotgun (WGS) entry which is preliminary data.</text>
</comment>
<feature type="region of interest" description="Disordered" evidence="1">
    <location>
        <begin position="1"/>
        <end position="33"/>
    </location>
</feature>
<dbReference type="AlphaFoldDB" id="A0A6A4RXT1"/>
<proteinExistence type="predicted"/>
<feature type="compositionally biased region" description="Acidic residues" evidence="1">
    <location>
        <begin position="19"/>
        <end position="32"/>
    </location>
</feature>
<protein>
    <submittedName>
        <fullName evidence="2">Uncharacterized protein</fullName>
    </submittedName>
</protein>
<evidence type="ECO:0000313" key="2">
    <source>
        <dbReference type="EMBL" id="KAF0027646.1"/>
    </source>
</evidence>
<dbReference type="Proteomes" id="UP000438429">
    <property type="component" value="Unassembled WGS sequence"/>
</dbReference>
<sequence length="146" mass="16322">MFLSKQSVRAGGRNQVFGAEEDEDEDDDDDDDRQLVHLTQLLTGKSKSQEEPTRKRVVRLLRDQTNARLLQDITCCSSGHNSDCWSRGKVVSSAAVWFGPRSVFYLMITDGVVSMFASHTTEAQRSVLCCPLQSTLKSCLMFPGNM</sequence>
<gene>
    <name evidence="2" type="ORF">F2P81_020387</name>
</gene>
<evidence type="ECO:0000256" key="1">
    <source>
        <dbReference type="SAM" id="MobiDB-lite"/>
    </source>
</evidence>
<evidence type="ECO:0000313" key="3">
    <source>
        <dbReference type="Proteomes" id="UP000438429"/>
    </source>
</evidence>
<organism evidence="2 3">
    <name type="scientific">Scophthalmus maximus</name>
    <name type="common">Turbot</name>
    <name type="synonym">Psetta maxima</name>
    <dbReference type="NCBI Taxonomy" id="52904"/>
    <lineage>
        <taxon>Eukaryota</taxon>
        <taxon>Metazoa</taxon>
        <taxon>Chordata</taxon>
        <taxon>Craniata</taxon>
        <taxon>Vertebrata</taxon>
        <taxon>Euteleostomi</taxon>
        <taxon>Actinopterygii</taxon>
        <taxon>Neopterygii</taxon>
        <taxon>Teleostei</taxon>
        <taxon>Neoteleostei</taxon>
        <taxon>Acanthomorphata</taxon>
        <taxon>Carangaria</taxon>
        <taxon>Pleuronectiformes</taxon>
        <taxon>Pleuronectoidei</taxon>
        <taxon>Scophthalmidae</taxon>
        <taxon>Scophthalmus</taxon>
    </lineage>
</organism>
<accession>A0A6A4RXT1</accession>